<dbReference type="PANTHER" id="PTHR43546">
    <property type="entry name" value="UPF0173 METAL-DEPENDENT HYDROLASE MJ1163-RELATED"/>
    <property type="match status" value="1"/>
</dbReference>
<dbReference type="Proteomes" id="UP001165189">
    <property type="component" value="Unassembled WGS sequence"/>
</dbReference>
<dbReference type="InterPro" id="IPR036866">
    <property type="entry name" value="RibonucZ/Hydroxyglut_hydro"/>
</dbReference>
<keyword evidence="4" id="KW-1185">Reference proteome</keyword>
<proteinExistence type="predicted"/>
<sequence length="359" mass="39604">MYDSARTLGGHADASNLALTGASRLDNVKLTLMNSLVDLLEIWELGLVAKGLHLCVGRSWWVTTSIIVHYKRFKKSLTKPLFPHTYFFLRSIDTMAPTLNITHIGTATAILEINGVNFLTDPFFSPAGTTWDLGIAVLKVTEDPALRLNQLPVIDAVLLSHEDHPDNLDDLGRQLLDGRRVFTTVDGAKNLAPRPAVHGMKPWEEIDSIIAGKKFKIIATPTKHVPGDECTGFIITGEDFGHHHDGLPNAIYFTGDTVYIEELDSIADRYHVCAAVMNLGNAHAPNKEDPNGPLMQITMGGKDGARLFRALKADVLVPMHYESWGHFTQFGDELRQAFEDEGISDKVCWLKGGEEVSVL</sequence>
<dbReference type="InterPro" id="IPR001279">
    <property type="entry name" value="Metallo-B-lactamas"/>
</dbReference>
<reference evidence="3" key="1">
    <citation type="submission" date="2023-04" db="EMBL/GenBank/DDBJ databases">
        <title>Aspergillus oryzae var. brunneus NBRC 4377.</title>
        <authorList>
            <person name="Ichikawa N."/>
            <person name="Sato H."/>
            <person name="Tonouchi N."/>
        </authorList>
    </citation>
    <scope>NUCLEOTIDE SEQUENCE</scope>
    <source>
        <strain evidence="3">NBRC 4377</strain>
    </source>
</reference>
<evidence type="ECO:0000313" key="4">
    <source>
        <dbReference type="Proteomes" id="UP001165189"/>
    </source>
</evidence>
<feature type="domain" description="Metallo-beta-lactamase" evidence="2">
    <location>
        <begin position="117"/>
        <end position="321"/>
    </location>
</feature>
<protein>
    <submittedName>
        <fullName evidence="3">Unnamed protein product</fullName>
    </submittedName>
</protein>
<dbReference type="PANTHER" id="PTHR43546:SF9">
    <property type="entry name" value="L-ASCORBATE-6-PHOSPHATE LACTONASE ULAG-RELATED"/>
    <property type="match status" value="1"/>
</dbReference>
<dbReference type="Gene3D" id="3.60.15.10">
    <property type="entry name" value="Ribonuclease Z/Hydroxyacylglutathione hydrolase-like"/>
    <property type="match status" value="1"/>
</dbReference>
<keyword evidence="1" id="KW-0378">Hydrolase</keyword>
<organism evidence="3 4">
    <name type="scientific">Aspergillus oryzae var. brunneus</name>
    <dbReference type="NCBI Taxonomy" id="332754"/>
    <lineage>
        <taxon>Eukaryota</taxon>
        <taxon>Fungi</taxon>
        <taxon>Dikarya</taxon>
        <taxon>Ascomycota</taxon>
        <taxon>Pezizomycotina</taxon>
        <taxon>Eurotiomycetes</taxon>
        <taxon>Eurotiomycetidae</taxon>
        <taxon>Eurotiales</taxon>
        <taxon>Aspergillaceae</taxon>
        <taxon>Aspergillus</taxon>
        <taxon>Aspergillus subgen. Circumdati</taxon>
    </lineage>
</organism>
<dbReference type="InterPro" id="IPR050114">
    <property type="entry name" value="UPF0173_UPF0282_UlaG_hydrolase"/>
</dbReference>
<evidence type="ECO:0000313" key="3">
    <source>
        <dbReference type="EMBL" id="GMG46064.1"/>
    </source>
</evidence>
<accession>A0ABQ6KLG6</accession>
<dbReference type="Pfam" id="PF12706">
    <property type="entry name" value="Lactamase_B_2"/>
    <property type="match status" value="1"/>
</dbReference>
<dbReference type="SUPFAM" id="SSF56281">
    <property type="entry name" value="Metallo-hydrolase/oxidoreductase"/>
    <property type="match status" value="1"/>
</dbReference>
<evidence type="ECO:0000256" key="1">
    <source>
        <dbReference type="ARBA" id="ARBA00022801"/>
    </source>
</evidence>
<dbReference type="EMBL" id="BSYB01000017">
    <property type="protein sequence ID" value="GMG46064.1"/>
    <property type="molecule type" value="Genomic_DNA"/>
</dbReference>
<gene>
    <name evidence="3" type="ORF">Aory05_000491800</name>
</gene>
<name>A0ABQ6KLG6_ASPOZ</name>
<comment type="caution">
    <text evidence="3">The sequence shown here is derived from an EMBL/GenBank/DDBJ whole genome shotgun (WGS) entry which is preliminary data.</text>
</comment>
<evidence type="ECO:0000259" key="2">
    <source>
        <dbReference type="Pfam" id="PF12706"/>
    </source>
</evidence>